<dbReference type="PRINTS" id="PR00625">
    <property type="entry name" value="JDOMAIN"/>
</dbReference>
<accession>A0A8H8RMU4</accession>
<dbReference type="Pfam" id="PF00226">
    <property type="entry name" value="DnaJ"/>
    <property type="match status" value="1"/>
</dbReference>
<gene>
    <name evidence="2" type="primary">dnaJ2</name>
    <name evidence="2" type="ORF">LSUB1_G004975</name>
</gene>
<sequence>MPPRLFPFSSPLIARLRQSFHATAIRRDAIPQPNHYETLQIPTNASASEVKKSFYALSKTHHPDLNPSDPSASQRFVAISKRVRHALLAHQTLSLRFANPALRPTLPFPPPSRFLLLYIYIQLPSRRPSSLGPKSSTHAVPRPP</sequence>
<dbReference type="EMBL" id="QGMJ01000319">
    <property type="protein sequence ID" value="TVY37884.1"/>
    <property type="molecule type" value="Genomic_DNA"/>
</dbReference>
<dbReference type="PANTHER" id="PTHR44825:SF1">
    <property type="entry name" value="DNAJ HOMOLOG SUBFAMILY C MEMBER 4"/>
    <property type="match status" value="1"/>
</dbReference>
<dbReference type="InterPro" id="IPR052763">
    <property type="entry name" value="DnaJ_C4"/>
</dbReference>
<feature type="domain" description="J" evidence="1">
    <location>
        <begin position="34"/>
        <end position="98"/>
    </location>
</feature>
<dbReference type="SUPFAM" id="SSF46565">
    <property type="entry name" value="Chaperone J-domain"/>
    <property type="match status" value="1"/>
</dbReference>
<comment type="caution">
    <text evidence="2">The sequence shown here is derived from an EMBL/GenBank/DDBJ whole genome shotgun (WGS) entry which is preliminary data.</text>
</comment>
<evidence type="ECO:0000313" key="2">
    <source>
        <dbReference type="EMBL" id="TVY37884.1"/>
    </source>
</evidence>
<dbReference type="AlphaFoldDB" id="A0A8H8RMU4"/>
<feature type="non-terminal residue" evidence="2">
    <location>
        <position position="1"/>
    </location>
</feature>
<reference evidence="2 3" key="1">
    <citation type="submission" date="2018-05" db="EMBL/GenBank/DDBJ databases">
        <title>Genome sequencing and assembly of the regulated plant pathogen Lachnellula willkommii and related sister species for the development of diagnostic species identification markers.</title>
        <authorList>
            <person name="Giroux E."/>
            <person name="Bilodeau G."/>
        </authorList>
    </citation>
    <scope>NUCLEOTIDE SEQUENCE [LARGE SCALE GENOMIC DNA]</scope>
    <source>
        <strain evidence="2 3">CBS 197.66</strain>
    </source>
</reference>
<dbReference type="PROSITE" id="PS50076">
    <property type="entry name" value="DNAJ_2"/>
    <property type="match status" value="1"/>
</dbReference>
<protein>
    <submittedName>
        <fullName evidence="2">Chaperone protein DnaJ</fullName>
    </submittedName>
</protein>
<dbReference type="OrthoDB" id="10250354at2759"/>
<dbReference type="PANTHER" id="PTHR44825">
    <property type="match status" value="1"/>
</dbReference>
<name>A0A8H8RMU4_9HELO</name>
<evidence type="ECO:0000259" key="1">
    <source>
        <dbReference type="PROSITE" id="PS50076"/>
    </source>
</evidence>
<dbReference type="Gene3D" id="1.10.287.110">
    <property type="entry name" value="DnaJ domain"/>
    <property type="match status" value="1"/>
</dbReference>
<dbReference type="InterPro" id="IPR001623">
    <property type="entry name" value="DnaJ_domain"/>
</dbReference>
<dbReference type="InterPro" id="IPR036869">
    <property type="entry name" value="J_dom_sf"/>
</dbReference>
<proteinExistence type="predicted"/>
<evidence type="ECO:0000313" key="3">
    <source>
        <dbReference type="Proteomes" id="UP000462212"/>
    </source>
</evidence>
<keyword evidence="3" id="KW-1185">Reference proteome</keyword>
<dbReference type="Proteomes" id="UP000462212">
    <property type="component" value="Unassembled WGS sequence"/>
</dbReference>
<dbReference type="CDD" id="cd06257">
    <property type="entry name" value="DnaJ"/>
    <property type="match status" value="1"/>
</dbReference>
<organism evidence="2 3">
    <name type="scientific">Lachnellula subtilissima</name>
    <dbReference type="NCBI Taxonomy" id="602034"/>
    <lineage>
        <taxon>Eukaryota</taxon>
        <taxon>Fungi</taxon>
        <taxon>Dikarya</taxon>
        <taxon>Ascomycota</taxon>
        <taxon>Pezizomycotina</taxon>
        <taxon>Leotiomycetes</taxon>
        <taxon>Helotiales</taxon>
        <taxon>Lachnaceae</taxon>
        <taxon>Lachnellula</taxon>
    </lineage>
</organism>
<dbReference type="SMART" id="SM00271">
    <property type="entry name" value="DnaJ"/>
    <property type="match status" value="1"/>
</dbReference>